<evidence type="ECO:0000259" key="2">
    <source>
        <dbReference type="PROSITE" id="PS50164"/>
    </source>
</evidence>
<dbReference type="AlphaFoldDB" id="A0A0F8AD64"/>
<feature type="region of interest" description="Disordered" evidence="1">
    <location>
        <begin position="289"/>
        <end position="370"/>
    </location>
</feature>
<feature type="compositionally biased region" description="Basic residues" evidence="1">
    <location>
        <begin position="318"/>
        <end position="334"/>
    </location>
</feature>
<protein>
    <recommendedName>
        <fullName evidence="2">GIY-YIG domain-containing protein</fullName>
    </recommendedName>
</protein>
<dbReference type="SUPFAM" id="SSF82771">
    <property type="entry name" value="GIY-YIG endonuclease"/>
    <property type="match status" value="1"/>
</dbReference>
<proteinExistence type="predicted"/>
<dbReference type="Gene3D" id="3.40.1440.10">
    <property type="entry name" value="GIY-YIG endonuclease"/>
    <property type="match status" value="1"/>
</dbReference>
<feature type="compositionally biased region" description="Pro residues" evidence="1">
    <location>
        <begin position="301"/>
        <end position="314"/>
    </location>
</feature>
<reference evidence="3" key="1">
    <citation type="journal article" date="2015" name="PLoS Genet.">
        <title>Genome Sequencing of the Perciform Fish Larimichthys crocea Provides Insights into Molecular and Genetic Mechanisms of Stress Adaptation.</title>
        <authorList>
            <person name="Ao J."/>
            <person name="Mu Y."/>
            <person name="Xiang L.X."/>
            <person name="Fan D."/>
            <person name="Feng M."/>
            <person name="Zhang S."/>
            <person name="Shi Q."/>
            <person name="Zhu L.Y."/>
            <person name="Li T."/>
            <person name="Ding Y."/>
            <person name="Nie L."/>
            <person name="Li Q."/>
            <person name="Dong W.R."/>
            <person name="Jiang L."/>
            <person name="Sun B."/>
            <person name="Zhang X."/>
            <person name="Li M."/>
            <person name="Zhang H.Q."/>
            <person name="Xie S."/>
            <person name="Zhu Y."/>
            <person name="Jiang X."/>
            <person name="Wang X."/>
            <person name="Mu P."/>
            <person name="Chen W."/>
            <person name="Yue Z."/>
            <person name="Wang Z."/>
            <person name="Wang J."/>
            <person name="Shao J.Z."/>
            <person name="Chen X."/>
        </authorList>
    </citation>
    <scope>NUCLEOTIDE SEQUENCE [LARGE SCALE GENOMIC DNA]</scope>
    <source>
        <strain evidence="3">SSNF</strain>
        <tissue evidence="3">Blood</tissue>
    </source>
</reference>
<dbReference type="InterPro" id="IPR035901">
    <property type="entry name" value="GIY-YIG_endonuc_sf"/>
</dbReference>
<feature type="compositionally biased region" description="Basic and acidic residues" evidence="1">
    <location>
        <begin position="339"/>
        <end position="351"/>
    </location>
</feature>
<feature type="region of interest" description="Disordered" evidence="1">
    <location>
        <begin position="416"/>
        <end position="449"/>
    </location>
</feature>
<gene>
    <name evidence="3" type="ORF">EH28_00206</name>
</gene>
<feature type="region of interest" description="Disordered" evidence="1">
    <location>
        <begin position="129"/>
        <end position="158"/>
    </location>
</feature>
<name>A0A0F8AD64_LARCR</name>
<dbReference type="PROSITE" id="PS50164">
    <property type="entry name" value="GIY_YIG"/>
    <property type="match status" value="1"/>
</dbReference>
<feature type="region of interest" description="Disordered" evidence="1">
    <location>
        <begin position="89"/>
        <end position="111"/>
    </location>
</feature>
<organism evidence="3">
    <name type="scientific">Larimichthys crocea</name>
    <name type="common">Large yellow croaker</name>
    <name type="synonym">Pseudosciaena crocea</name>
    <dbReference type="NCBI Taxonomy" id="215358"/>
    <lineage>
        <taxon>Eukaryota</taxon>
        <taxon>Metazoa</taxon>
        <taxon>Chordata</taxon>
        <taxon>Craniata</taxon>
        <taxon>Vertebrata</taxon>
        <taxon>Euteleostomi</taxon>
        <taxon>Actinopterygii</taxon>
        <taxon>Neopterygii</taxon>
        <taxon>Teleostei</taxon>
        <taxon>Neoteleostei</taxon>
        <taxon>Acanthomorphata</taxon>
        <taxon>Eupercaria</taxon>
        <taxon>Sciaenidae</taxon>
        <taxon>Larimichthys</taxon>
    </lineage>
</organism>
<evidence type="ECO:0000256" key="1">
    <source>
        <dbReference type="SAM" id="MobiDB-lite"/>
    </source>
</evidence>
<dbReference type="Pfam" id="PF01541">
    <property type="entry name" value="GIY-YIG"/>
    <property type="match status" value="1"/>
</dbReference>
<feature type="domain" description="GIY-YIG" evidence="2">
    <location>
        <begin position="702"/>
        <end position="796"/>
    </location>
</feature>
<evidence type="ECO:0000313" key="3">
    <source>
        <dbReference type="EMBL" id="KKF09361.1"/>
    </source>
</evidence>
<feature type="compositionally biased region" description="Low complexity" evidence="1">
    <location>
        <begin position="97"/>
        <end position="110"/>
    </location>
</feature>
<sequence length="797" mass="90532">MYGGNRDDGWTVVSYRRDRFRRPREGRPSHRLPEHRSPYFHEATGQRPTYASVVRGRGRQGSYPQHHHYVEHGYRPQFFVPGGRRAPTKQYPGNIINRNTHYTTHRTGTNTRKENYTTQRTGINTRRENHTTQRTGINTRREKREGKPVEKKTQSSDPNFGIKVRMMHKVIKMAHHLRNVLPQKPPPPSIRKLTENLTTIIKPASPNEETRLLIEGNAKNWELTTMMILRDHYTDSMEMGLDALRGLGEGEWREPFQIATVWAKRNLGKRLQSETLEHVEALMAGHLDPTTEEEDGTGPDGGPPPPPPPPPPPAMGKQKTKTVTKRVSKMKRNTNRGNSELKGRGETHTEPQDLPSLIVPETPTNSPLPVQALERPRAPTLVTTATMTVETGGWSPPQEENLIDIADPLISQVPPPHLTPTILPHSSPKPQRVRRTDVSVPDSLEKQTENLPEVSPAVLDAPVPTAATPSPIVAHMSDSITVLSEEEGLDPAQGSPEVVPPTQATPAKLRSLRRATQRRLTLRPRPVAKPTTPESTICRPKRHISTKHKTQDWVLSMGKRICTHKSDFMTATKTLFKALAARGYARSFRREALKTFLETRPIDTQELLPFVTTYSRPATQLIRKIKDNFYNKINLTSLKEHKIIAAFRKNKNLQDYLVKAKIKPLITSKPRGQGKFFKHLPWIRSHSNKTVFKTMAEGNPHSKNCVYLIYCDTCGLQYVGETKNTMLQRFTQHRYNIGRQRETHTPLVSHFVAHGWSSVRATVIQCDPGWSTAQRIRAERDWIRKLDTVQPRGLNLK</sequence>
<accession>A0A0F8AD64</accession>
<dbReference type="InterPro" id="IPR000305">
    <property type="entry name" value="GIY-YIG_endonuc"/>
</dbReference>
<dbReference type="EMBL" id="KQ042902">
    <property type="protein sequence ID" value="KKF09361.1"/>
    <property type="molecule type" value="Genomic_DNA"/>
</dbReference>
<feature type="compositionally biased region" description="Basic and acidic residues" evidence="1">
    <location>
        <begin position="139"/>
        <end position="154"/>
    </location>
</feature>